<feature type="compositionally biased region" description="Basic and acidic residues" evidence="1">
    <location>
        <begin position="1"/>
        <end position="14"/>
    </location>
</feature>
<sequence length="325" mass="35574">MKGRGKREITEKTCRPAASSGTIQACENPGATPPGTQPGSPRPSLRDYLSRDIRRQTREDNEVTPQQSVEWRRGWTAGVNAWSFTRAPSGREPKAAGASLSRRPRARSISVRATPQPRLFESSSCPGGIHHEGRAALRCVTWRELREHRNLNNEVLRADEGGMKGRGKQEIPEETHRPAAWSGTIPTCENRSDPAGDRTRLVMVGGEQSNRPAPAALHMLECTVNNTPPPRTLKSFSTNKLSNKRVFNTCPLGVRFRGQFPPEAVSRRNIKGMLASRFGSGANNCPRGRYAAPRRQSGAVSPPPPPPFGNLSTTPPIIRPPPAHS</sequence>
<dbReference type="EMBL" id="JARBHB010000013">
    <property type="protein sequence ID" value="KAJ8869803.1"/>
    <property type="molecule type" value="Genomic_DNA"/>
</dbReference>
<feature type="compositionally biased region" description="Basic and acidic residues" evidence="1">
    <location>
        <begin position="162"/>
        <end position="177"/>
    </location>
</feature>
<feature type="region of interest" description="Disordered" evidence="1">
    <location>
        <begin position="1"/>
        <end position="69"/>
    </location>
</feature>
<proteinExistence type="predicted"/>
<gene>
    <name evidence="2" type="ORF">PR048_028811</name>
</gene>
<dbReference type="PROSITE" id="PS51257">
    <property type="entry name" value="PROKAR_LIPOPROTEIN"/>
    <property type="match status" value="1"/>
</dbReference>
<keyword evidence="3" id="KW-1185">Reference proteome</keyword>
<evidence type="ECO:0000256" key="1">
    <source>
        <dbReference type="SAM" id="MobiDB-lite"/>
    </source>
</evidence>
<feature type="region of interest" description="Disordered" evidence="1">
    <location>
        <begin position="278"/>
        <end position="325"/>
    </location>
</feature>
<feature type="region of interest" description="Disordered" evidence="1">
    <location>
        <begin position="162"/>
        <end position="195"/>
    </location>
</feature>
<protein>
    <submittedName>
        <fullName evidence="2">Uncharacterized protein</fullName>
    </submittedName>
</protein>
<name>A0ABQ9GEC4_9NEOP</name>
<organism evidence="2 3">
    <name type="scientific">Dryococelus australis</name>
    <dbReference type="NCBI Taxonomy" id="614101"/>
    <lineage>
        <taxon>Eukaryota</taxon>
        <taxon>Metazoa</taxon>
        <taxon>Ecdysozoa</taxon>
        <taxon>Arthropoda</taxon>
        <taxon>Hexapoda</taxon>
        <taxon>Insecta</taxon>
        <taxon>Pterygota</taxon>
        <taxon>Neoptera</taxon>
        <taxon>Polyneoptera</taxon>
        <taxon>Phasmatodea</taxon>
        <taxon>Verophasmatodea</taxon>
        <taxon>Anareolatae</taxon>
        <taxon>Phasmatidae</taxon>
        <taxon>Eurycanthinae</taxon>
        <taxon>Dryococelus</taxon>
    </lineage>
</organism>
<accession>A0ABQ9GEC4</accession>
<evidence type="ECO:0000313" key="3">
    <source>
        <dbReference type="Proteomes" id="UP001159363"/>
    </source>
</evidence>
<dbReference type="Proteomes" id="UP001159363">
    <property type="component" value="Chromosome 12"/>
</dbReference>
<evidence type="ECO:0000313" key="2">
    <source>
        <dbReference type="EMBL" id="KAJ8869803.1"/>
    </source>
</evidence>
<reference evidence="2 3" key="1">
    <citation type="submission" date="2023-02" db="EMBL/GenBank/DDBJ databases">
        <title>LHISI_Scaffold_Assembly.</title>
        <authorList>
            <person name="Stuart O.P."/>
            <person name="Cleave R."/>
            <person name="Magrath M.J.L."/>
            <person name="Mikheyev A.S."/>
        </authorList>
    </citation>
    <scope>NUCLEOTIDE SEQUENCE [LARGE SCALE GENOMIC DNA]</scope>
    <source>
        <strain evidence="2">Daus_M_001</strain>
        <tissue evidence="2">Leg muscle</tissue>
    </source>
</reference>
<feature type="compositionally biased region" description="Basic and acidic residues" evidence="1">
    <location>
        <begin position="44"/>
        <end position="61"/>
    </location>
</feature>
<feature type="region of interest" description="Disordered" evidence="1">
    <location>
        <begin position="84"/>
        <end position="112"/>
    </location>
</feature>
<comment type="caution">
    <text evidence="2">The sequence shown here is derived from an EMBL/GenBank/DDBJ whole genome shotgun (WGS) entry which is preliminary data.</text>
</comment>